<evidence type="ECO:0000313" key="4">
    <source>
        <dbReference type="EMBL" id="KAK2704014.1"/>
    </source>
</evidence>
<dbReference type="CDD" id="cd00590">
    <property type="entry name" value="RRM_SF"/>
    <property type="match status" value="1"/>
</dbReference>
<evidence type="ECO:0000256" key="2">
    <source>
        <dbReference type="PROSITE-ProRule" id="PRU00176"/>
    </source>
</evidence>
<comment type="caution">
    <text evidence="4">The sequence shown here is derived from an EMBL/GenBank/DDBJ whole genome shotgun (WGS) entry which is preliminary data.</text>
</comment>
<dbReference type="PROSITE" id="PS50102">
    <property type="entry name" value="RRM"/>
    <property type="match status" value="1"/>
</dbReference>
<feature type="domain" description="RRM" evidence="3">
    <location>
        <begin position="134"/>
        <end position="205"/>
    </location>
</feature>
<organism evidence="4 5">
    <name type="scientific">Artemia franciscana</name>
    <name type="common">Brine shrimp</name>
    <name type="synonym">Artemia sanfranciscana</name>
    <dbReference type="NCBI Taxonomy" id="6661"/>
    <lineage>
        <taxon>Eukaryota</taxon>
        <taxon>Metazoa</taxon>
        <taxon>Ecdysozoa</taxon>
        <taxon>Arthropoda</taxon>
        <taxon>Crustacea</taxon>
        <taxon>Branchiopoda</taxon>
        <taxon>Anostraca</taxon>
        <taxon>Artemiidae</taxon>
        <taxon>Artemia</taxon>
    </lineage>
</organism>
<dbReference type="InterPro" id="IPR000504">
    <property type="entry name" value="RRM_dom"/>
</dbReference>
<protein>
    <recommendedName>
        <fullName evidence="3">RRM domain-containing protein</fullName>
    </recommendedName>
</protein>
<dbReference type="Pfam" id="PF13893">
    <property type="entry name" value="RRM_5"/>
    <property type="match status" value="1"/>
</dbReference>
<dbReference type="SUPFAM" id="SSF54928">
    <property type="entry name" value="RNA-binding domain, RBD"/>
    <property type="match status" value="2"/>
</dbReference>
<dbReference type="GO" id="GO:0003723">
    <property type="term" value="F:RNA binding"/>
    <property type="evidence" value="ECO:0007669"/>
    <property type="project" value="UniProtKB-UniRule"/>
</dbReference>
<keyword evidence="1 2" id="KW-0694">RNA-binding</keyword>
<reference evidence="4" key="1">
    <citation type="submission" date="2023-07" db="EMBL/GenBank/DDBJ databases">
        <title>Chromosome-level genome assembly of Artemia franciscana.</title>
        <authorList>
            <person name="Jo E."/>
        </authorList>
    </citation>
    <scope>NUCLEOTIDE SEQUENCE</scope>
    <source>
        <tissue evidence="4">Whole body</tissue>
    </source>
</reference>
<name>A0AA88H614_ARTSF</name>
<evidence type="ECO:0000259" key="3">
    <source>
        <dbReference type="PROSITE" id="PS50102"/>
    </source>
</evidence>
<dbReference type="Pfam" id="PF00076">
    <property type="entry name" value="RRM_1"/>
    <property type="match status" value="1"/>
</dbReference>
<dbReference type="Gene3D" id="3.30.70.330">
    <property type="match status" value="2"/>
</dbReference>
<keyword evidence="5" id="KW-1185">Reference proteome</keyword>
<dbReference type="Proteomes" id="UP001187531">
    <property type="component" value="Unassembled WGS sequence"/>
</dbReference>
<evidence type="ECO:0000256" key="1">
    <source>
        <dbReference type="ARBA" id="ARBA00022884"/>
    </source>
</evidence>
<dbReference type="PANTHER" id="PTHR15592">
    <property type="entry name" value="MATRIN 3/NUCLEAR PROTEIN 220-RELATED"/>
    <property type="match status" value="1"/>
</dbReference>
<sequence length="276" mass="31555">MPSIMVSVEYLSCNLITMKKYDRRKSDTNEGVSNVLSIKFTKNDEECPPLTVHSIYEQFSEFGEVVQIVIETTDPSNVTVFVEYENDYDTANRAKKRITDRGYDIHFSYCPLVVEELSVFSAWDFKKNPNLPPFAIAIENLERRVTCKDLYSLISPYGFVKMIKFLDDDIAVVQMEYENEVCSILKYLDGEPLFGKKVEISVLEGVFLHENDTPFILENGSPSFMSVFNTSIARPYCLLSMVDSTETAIGEMATGRKEFYGLSDSQLLCAHFFMHK</sequence>
<dbReference type="EMBL" id="JAVRJZ010000047">
    <property type="protein sequence ID" value="KAK2704014.1"/>
    <property type="molecule type" value="Genomic_DNA"/>
</dbReference>
<dbReference type="SMART" id="SM00360">
    <property type="entry name" value="RRM"/>
    <property type="match status" value="1"/>
</dbReference>
<accession>A0AA88H614</accession>
<dbReference type="InterPro" id="IPR012677">
    <property type="entry name" value="Nucleotide-bd_a/b_plait_sf"/>
</dbReference>
<dbReference type="AlphaFoldDB" id="A0AA88H614"/>
<evidence type="ECO:0000313" key="5">
    <source>
        <dbReference type="Proteomes" id="UP001187531"/>
    </source>
</evidence>
<gene>
    <name evidence="4" type="ORF">QYM36_017674</name>
</gene>
<proteinExistence type="predicted"/>
<dbReference type="InterPro" id="IPR035979">
    <property type="entry name" value="RBD_domain_sf"/>
</dbReference>